<dbReference type="Gene3D" id="3.40.630.10">
    <property type="entry name" value="Zn peptidases"/>
    <property type="match status" value="1"/>
</dbReference>
<dbReference type="InterPro" id="IPR036264">
    <property type="entry name" value="Bact_exopeptidase_dim_dom"/>
</dbReference>
<comment type="caution">
    <text evidence="4">The sequence shown here is derived from an EMBL/GenBank/DDBJ whole genome shotgun (WGS) entry which is preliminary data.</text>
</comment>
<name>A0A543IYM0_9ACTN</name>
<keyword evidence="1" id="KW-0479">Metal-binding</keyword>
<dbReference type="Gene3D" id="3.30.70.360">
    <property type="match status" value="1"/>
</dbReference>
<evidence type="ECO:0000256" key="2">
    <source>
        <dbReference type="ARBA" id="ARBA00022801"/>
    </source>
</evidence>
<dbReference type="PANTHER" id="PTHR43808">
    <property type="entry name" value="ACETYLORNITHINE DEACETYLASE"/>
    <property type="match status" value="1"/>
</dbReference>
<gene>
    <name evidence="4" type="ORF">FHX40_2370</name>
</gene>
<dbReference type="SUPFAM" id="SSF53187">
    <property type="entry name" value="Zn-dependent exopeptidases"/>
    <property type="match status" value="1"/>
</dbReference>
<protein>
    <submittedName>
        <fullName evidence="4">Succinyl-diaminopimelate desuccinylase</fullName>
    </submittedName>
</protein>
<evidence type="ECO:0000259" key="3">
    <source>
        <dbReference type="Pfam" id="PF07687"/>
    </source>
</evidence>
<proteinExistence type="predicted"/>
<dbReference type="InterPro" id="IPR002933">
    <property type="entry name" value="Peptidase_M20"/>
</dbReference>
<dbReference type="GO" id="GO:0046872">
    <property type="term" value="F:metal ion binding"/>
    <property type="evidence" value="ECO:0007669"/>
    <property type="project" value="UniProtKB-KW"/>
</dbReference>
<accession>A0A543IYM0</accession>
<dbReference type="GO" id="GO:0008777">
    <property type="term" value="F:acetylornithine deacetylase activity"/>
    <property type="evidence" value="ECO:0007669"/>
    <property type="project" value="TreeGrafter"/>
</dbReference>
<dbReference type="Proteomes" id="UP000319213">
    <property type="component" value="Unassembled WGS sequence"/>
</dbReference>
<dbReference type="EMBL" id="VFPQ01000001">
    <property type="protein sequence ID" value="TQM75657.1"/>
    <property type="molecule type" value="Genomic_DNA"/>
</dbReference>
<dbReference type="Pfam" id="PF01546">
    <property type="entry name" value="Peptidase_M20"/>
    <property type="match status" value="1"/>
</dbReference>
<evidence type="ECO:0000313" key="4">
    <source>
        <dbReference type="EMBL" id="TQM75657.1"/>
    </source>
</evidence>
<evidence type="ECO:0000256" key="1">
    <source>
        <dbReference type="ARBA" id="ARBA00022723"/>
    </source>
</evidence>
<dbReference type="PANTHER" id="PTHR43808:SF31">
    <property type="entry name" value="N-ACETYL-L-CITRULLINE DEACETYLASE"/>
    <property type="match status" value="1"/>
</dbReference>
<dbReference type="InterPro" id="IPR050072">
    <property type="entry name" value="Peptidase_M20A"/>
</dbReference>
<reference evidence="4 5" key="1">
    <citation type="submission" date="2019-06" db="EMBL/GenBank/DDBJ databases">
        <title>Sequencing the genomes of 1000 actinobacteria strains.</title>
        <authorList>
            <person name="Klenk H.-P."/>
        </authorList>
    </citation>
    <scope>NUCLEOTIDE SEQUENCE [LARGE SCALE GENOMIC DNA]</scope>
    <source>
        <strain evidence="4 5">DSM 43186</strain>
    </source>
</reference>
<evidence type="ECO:0000313" key="5">
    <source>
        <dbReference type="Proteomes" id="UP000319213"/>
    </source>
</evidence>
<dbReference type="SUPFAM" id="SSF55031">
    <property type="entry name" value="Bacterial exopeptidase dimerisation domain"/>
    <property type="match status" value="1"/>
</dbReference>
<dbReference type="InterPro" id="IPR011650">
    <property type="entry name" value="Peptidase_M20_dimer"/>
</dbReference>
<feature type="domain" description="Peptidase M20 dimerisation" evidence="3">
    <location>
        <begin position="180"/>
        <end position="266"/>
    </location>
</feature>
<dbReference type="AlphaFoldDB" id="A0A543IYM0"/>
<keyword evidence="5" id="KW-1185">Reference proteome</keyword>
<organism evidence="4 5">
    <name type="scientific">Thermopolyspora flexuosa</name>
    <dbReference type="NCBI Taxonomy" id="103836"/>
    <lineage>
        <taxon>Bacteria</taxon>
        <taxon>Bacillati</taxon>
        <taxon>Actinomycetota</taxon>
        <taxon>Actinomycetes</taxon>
        <taxon>Streptosporangiales</taxon>
        <taxon>Streptosporangiaceae</taxon>
        <taxon>Thermopolyspora</taxon>
    </lineage>
</organism>
<dbReference type="Pfam" id="PF07687">
    <property type="entry name" value="M20_dimer"/>
    <property type="match status" value="1"/>
</dbReference>
<sequence length="382" mass="41171">MSGGVAVGEGHDGGVDVEAFLEAAEGLIAVPSTADRPRELERALEFVLDFVGPGFTVERFESGGKPSALVYPPVAGGRPEFRVILNGHVDVVPAPPEQFRPRRAGGRLYGRGAQDMKVSALVLAQVFRELAHGLPYPIALQVVTDEEVGGRDGTAHQLRQGVRGGFVVIGEYSGLRVVHESKGIVVARMLALGRGAHSAYQWNGDNALVKVMRSVDRLLAAYPIPDGEQWRTTVNVARIDTPNQAFNQVPAEAEAWLDIRFPPEDPDFTGRSAEEIAAHLEGFCEPGVSVTIDNADPPHRADPGRAELLALQRAAREQGYSGDLLRKHGAADARFYYQHGIDAVIFGIGGDGLHGPDEYADIATIAPYHRALTRFLRDLAAI</sequence>
<dbReference type="GO" id="GO:0006526">
    <property type="term" value="P:L-arginine biosynthetic process"/>
    <property type="evidence" value="ECO:0007669"/>
    <property type="project" value="TreeGrafter"/>
</dbReference>
<keyword evidence="2" id="KW-0378">Hydrolase</keyword>